<protein>
    <submittedName>
        <fullName evidence="3">SMP-30/gluconolactonase/LRE family protein</fullName>
    </submittedName>
</protein>
<dbReference type="SUPFAM" id="SSF63829">
    <property type="entry name" value="Calcium-dependent phosphotriesterase"/>
    <property type="match status" value="1"/>
</dbReference>
<proteinExistence type="predicted"/>
<dbReference type="EMBL" id="BAAABW010000026">
    <property type="protein sequence ID" value="GAA0366689.1"/>
    <property type="molecule type" value="Genomic_DNA"/>
</dbReference>
<evidence type="ECO:0000256" key="1">
    <source>
        <dbReference type="SAM" id="MobiDB-lite"/>
    </source>
</evidence>
<keyword evidence="4" id="KW-1185">Reference proteome</keyword>
<feature type="region of interest" description="Disordered" evidence="1">
    <location>
        <begin position="1"/>
        <end position="29"/>
    </location>
</feature>
<comment type="caution">
    <text evidence="3">The sequence shown here is derived from an EMBL/GenBank/DDBJ whole genome shotgun (WGS) entry which is preliminary data.</text>
</comment>
<name>A0ABP3HEV7_9ACTN</name>
<feature type="domain" description="SMP-30/Gluconolactonase/LRE-like region" evidence="2">
    <location>
        <begin position="52"/>
        <end position="245"/>
    </location>
</feature>
<dbReference type="Pfam" id="PF08450">
    <property type="entry name" value="SGL"/>
    <property type="match status" value="1"/>
</dbReference>
<dbReference type="Proteomes" id="UP001500063">
    <property type="component" value="Unassembled WGS sequence"/>
</dbReference>
<dbReference type="PANTHER" id="PTHR10426:SF88">
    <property type="entry name" value="ADIPOCYTE PLASMA MEMBRANE-ASSOCIATED PROTEIN HEMOMUCIN-RELATED"/>
    <property type="match status" value="1"/>
</dbReference>
<dbReference type="InterPro" id="IPR011042">
    <property type="entry name" value="6-blade_b-propeller_TolB-like"/>
</dbReference>
<reference evidence="4" key="1">
    <citation type="journal article" date="2019" name="Int. J. Syst. Evol. Microbiol.">
        <title>The Global Catalogue of Microorganisms (GCM) 10K type strain sequencing project: providing services to taxonomists for standard genome sequencing and annotation.</title>
        <authorList>
            <consortium name="The Broad Institute Genomics Platform"/>
            <consortium name="The Broad Institute Genome Sequencing Center for Infectious Disease"/>
            <person name="Wu L."/>
            <person name="Ma J."/>
        </authorList>
    </citation>
    <scope>NUCLEOTIDE SEQUENCE [LARGE SCALE GENOMIC DNA]</scope>
    <source>
        <strain evidence="4">JCM 4565</strain>
    </source>
</reference>
<dbReference type="Gene3D" id="2.120.10.30">
    <property type="entry name" value="TolB, C-terminal domain"/>
    <property type="match status" value="1"/>
</dbReference>
<evidence type="ECO:0000313" key="4">
    <source>
        <dbReference type="Proteomes" id="UP001500063"/>
    </source>
</evidence>
<organism evidence="3 4">
    <name type="scientific">Streptomyces blastmyceticus</name>
    <dbReference type="NCBI Taxonomy" id="68180"/>
    <lineage>
        <taxon>Bacteria</taxon>
        <taxon>Bacillati</taxon>
        <taxon>Actinomycetota</taxon>
        <taxon>Actinomycetes</taxon>
        <taxon>Kitasatosporales</taxon>
        <taxon>Streptomycetaceae</taxon>
        <taxon>Streptomyces</taxon>
    </lineage>
</organism>
<gene>
    <name evidence="3" type="ORF">GCM10010319_50760</name>
</gene>
<evidence type="ECO:0000313" key="3">
    <source>
        <dbReference type="EMBL" id="GAA0366689.1"/>
    </source>
</evidence>
<accession>A0ABP3HEV7</accession>
<evidence type="ECO:0000259" key="2">
    <source>
        <dbReference type="Pfam" id="PF08450"/>
    </source>
</evidence>
<dbReference type="InterPro" id="IPR013658">
    <property type="entry name" value="SGL"/>
</dbReference>
<dbReference type="RefSeq" id="WP_344121210.1">
    <property type="nucleotide sequence ID" value="NZ_BAAABW010000026.1"/>
</dbReference>
<dbReference type="PANTHER" id="PTHR10426">
    <property type="entry name" value="STRICTOSIDINE SYNTHASE-RELATED"/>
    <property type="match status" value="1"/>
</dbReference>
<sequence length="333" mass="36147">MAHKPPIDPVVWRPPPRPRADRRTTMPPPRLLPIGGEGPEHLAVDASGHLLTGVADGRILRVDPAGGRVAEVARTGGRPLGLHALPDGRILVCDAYRGLLRIDPSSGAVETVLTEAAGEPLRVCSNVAVTRDGTVFVSDASRRFPLHLWKGDLMEHSGTGRVVRWVPGSAAEVVLDGLQFANGVCLAPDESFLVVAETGAYRLRRLWLTGPRAGTSDVFVDELPGFPDNLTTGESGLVWVALASARDAMLDLLHRHHPFLRRAVWSLPTALLPGARRTAWVRGYDTQGRTVHDLRRRDRDYHMVTCALEHDGRLHLGSLVKHAIATLPLSRAG</sequence>